<dbReference type="InterPro" id="IPR011009">
    <property type="entry name" value="Kinase-like_dom_sf"/>
</dbReference>
<evidence type="ECO:0000256" key="2">
    <source>
        <dbReference type="ARBA" id="ARBA00022679"/>
    </source>
</evidence>
<dbReference type="Gene3D" id="1.10.510.10">
    <property type="entry name" value="Transferase(Phosphotransferase) domain 1"/>
    <property type="match status" value="1"/>
</dbReference>
<keyword evidence="4 10" id="KW-0418">Kinase</keyword>
<keyword evidence="3 6" id="KW-0547">Nucleotide-binding</keyword>
<evidence type="ECO:0000259" key="9">
    <source>
        <dbReference type="PROSITE" id="PS50011"/>
    </source>
</evidence>
<evidence type="ECO:0000256" key="8">
    <source>
        <dbReference type="SAM" id="MobiDB-lite"/>
    </source>
</evidence>
<reference evidence="10 11" key="1">
    <citation type="submission" date="2024-02" db="EMBL/GenBank/DDBJ databases">
        <authorList>
            <person name="Chen Y."/>
            <person name="Shah S."/>
            <person name="Dougan E. K."/>
            <person name="Thang M."/>
            <person name="Chan C."/>
        </authorList>
    </citation>
    <scope>NUCLEOTIDE SEQUENCE [LARGE SCALE GENOMIC DNA]</scope>
</reference>
<keyword evidence="5 6" id="KW-0067">ATP-binding</keyword>
<protein>
    <submittedName>
        <fullName evidence="10">Serine/threonine-protein kinase AFC2</fullName>
    </submittedName>
</protein>
<comment type="caution">
    <text evidence="10">The sequence shown here is derived from an EMBL/GenBank/DDBJ whole genome shotgun (WGS) entry which is preliminary data.</text>
</comment>
<evidence type="ECO:0000256" key="6">
    <source>
        <dbReference type="PROSITE-ProRule" id="PRU10141"/>
    </source>
</evidence>
<keyword evidence="11" id="KW-1185">Reference proteome</keyword>
<evidence type="ECO:0000256" key="4">
    <source>
        <dbReference type="ARBA" id="ARBA00022777"/>
    </source>
</evidence>
<dbReference type="InterPro" id="IPR017441">
    <property type="entry name" value="Protein_kinase_ATP_BS"/>
</dbReference>
<evidence type="ECO:0000256" key="3">
    <source>
        <dbReference type="ARBA" id="ARBA00022741"/>
    </source>
</evidence>
<feature type="domain" description="Protein kinase" evidence="9">
    <location>
        <begin position="52"/>
        <end position="378"/>
    </location>
</feature>
<dbReference type="PANTHER" id="PTHR45646">
    <property type="entry name" value="SERINE/THREONINE-PROTEIN KINASE DOA-RELATED"/>
    <property type="match status" value="1"/>
</dbReference>
<gene>
    <name evidence="10" type="ORF">SCF082_LOCUS29793</name>
</gene>
<sequence length="378" mass="42845">EKGSTSLSAVESRAAIKPELEPEEASSETAKQEDDEKGAFVFKHGDRIAGRYEIKLSLGQGTFGRVVLARDVSDKPVAAGQVAIKVIRSIKRYVREARIEAAILQDIQALAKTDSRIVHLFEHFSWNDRYCLVLEPLGASLHDFQKACGYRSMRLKHIQVVARDIFHALTFLHTKCRIAHTDLKLENVLFERSPSTAYDSTTLVEDLDVFRVKLVDFGGATEIRRDTRNTSIVSTRQYRAPEVTLELGWSYPSDVWSAGCILVELLCTKLLFATHEEHEHLALIEKIIEPFPRDLRERCPRFFDHNMKLYWPVPRTSKSRIAFVSRARTLSELIARYTNRHTPKPAQAAIDSFSKLVRDCLRVSPADRIPASDALTAT</sequence>
<dbReference type="SUPFAM" id="SSF56112">
    <property type="entry name" value="Protein kinase-like (PK-like)"/>
    <property type="match status" value="1"/>
</dbReference>
<feature type="region of interest" description="Disordered" evidence="8">
    <location>
        <begin position="1"/>
        <end position="36"/>
    </location>
</feature>
<dbReference type="SMART" id="SM00220">
    <property type="entry name" value="S_TKc"/>
    <property type="match status" value="1"/>
</dbReference>
<dbReference type="Proteomes" id="UP001642464">
    <property type="component" value="Unassembled WGS sequence"/>
</dbReference>
<keyword evidence="1 7" id="KW-0723">Serine/threonine-protein kinase</keyword>
<comment type="similarity">
    <text evidence="7">Belongs to the protein kinase superfamily.</text>
</comment>
<evidence type="ECO:0000256" key="5">
    <source>
        <dbReference type="ARBA" id="ARBA00022840"/>
    </source>
</evidence>
<name>A0ABP0MUL5_9DINO</name>
<dbReference type="PROSITE" id="PS00107">
    <property type="entry name" value="PROTEIN_KINASE_ATP"/>
    <property type="match status" value="1"/>
</dbReference>
<proteinExistence type="inferred from homology"/>
<dbReference type="PANTHER" id="PTHR45646:SF11">
    <property type="entry name" value="SERINE_THREONINE-PROTEIN KINASE DOA"/>
    <property type="match status" value="1"/>
</dbReference>
<dbReference type="InterPro" id="IPR008271">
    <property type="entry name" value="Ser/Thr_kinase_AS"/>
</dbReference>
<dbReference type="Pfam" id="PF00069">
    <property type="entry name" value="Pkinase"/>
    <property type="match status" value="1"/>
</dbReference>
<dbReference type="GO" id="GO:0016301">
    <property type="term" value="F:kinase activity"/>
    <property type="evidence" value="ECO:0007669"/>
    <property type="project" value="UniProtKB-KW"/>
</dbReference>
<feature type="binding site" evidence="6">
    <location>
        <position position="85"/>
    </location>
    <ligand>
        <name>ATP</name>
        <dbReference type="ChEBI" id="CHEBI:30616"/>
    </ligand>
</feature>
<evidence type="ECO:0000256" key="7">
    <source>
        <dbReference type="RuleBase" id="RU000304"/>
    </source>
</evidence>
<evidence type="ECO:0000313" key="11">
    <source>
        <dbReference type="Proteomes" id="UP001642464"/>
    </source>
</evidence>
<dbReference type="InterPro" id="IPR051175">
    <property type="entry name" value="CLK_kinases"/>
</dbReference>
<dbReference type="PROSITE" id="PS00108">
    <property type="entry name" value="PROTEIN_KINASE_ST"/>
    <property type="match status" value="1"/>
</dbReference>
<feature type="non-terminal residue" evidence="10">
    <location>
        <position position="1"/>
    </location>
</feature>
<evidence type="ECO:0000313" key="10">
    <source>
        <dbReference type="EMBL" id="CAK9054996.1"/>
    </source>
</evidence>
<dbReference type="Gene3D" id="3.30.200.20">
    <property type="entry name" value="Phosphorylase Kinase, domain 1"/>
    <property type="match status" value="1"/>
</dbReference>
<evidence type="ECO:0000256" key="1">
    <source>
        <dbReference type="ARBA" id="ARBA00022527"/>
    </source>
</evidence>
<accession>A0ABP0MUL5</accession>
<dbReference type="EMBL" id="CAXAMM010024294">
    <property type="protein sequence ID" value="CAK9054996.1"/>
    <property type="molecule type" value="Genomic_DNA"/>
</dbReference>
<feature type="non-terminal residue" evidence="10">
    <location>
        <position position="378"/>
    </location>
</feature>
<dbReference type="InterPro" id="IPR000719">
    <property type="entry name" value="Prot_kinase_dom"/>
</dbReference>
<organism evidence="10 11">
    <name type="scientific">Durusdinium trenchii</name>
    <dbReference type="NCBI Taxonomy" id="1381693"/>
    <lineage>
        <taxon>Eukaryota</taxon>
        <taxon>Sar</taxon>
        <taxon>Alveolata</taxon>
        <taxon>Dinophyceae</taxon>
        <taxon>Suessiales</taxon>
        <taxon>Symbiodiniaceae</taxon>
        <taxon>Durusdinium</taxon>
    </lineage>
</organism>
<keyword evidence="2" id="KW-0808">Transferase</keyword>
<dbReference type="PROSITE" id="PS50011">
    <property type="entry name" value="PROTEIN_KINASE_DOM"/>
    <property type="match status" value="1"/>
</dbReference>